<name>A0ABD1RE42_9LAMI</name>
<dbReference type="AlphaFoldDB" id="A0ABD1RE42"/>
<dbReference type="Pfam" id="PF20167">
    <property type="entry name" value="Transposase_32"/>
    <property type="match status" value="1"/>
</dbReference>
<evidence type="ECO:0000313" key="4">
    <source>
        <dbReference type="Proteomes" id="UP001604336"/>
    </source>
</evidence>
<reference evidence="4" key="1">
    <citation type="submission" date="2024-07" db="EMBL/GenBank/DDBJ databases">
        <title>Two chromosome-level genome assemblies of Korean endemic species Abeliophyllum distichum and Forsythia ovata (Oleaceae).</title>
        <authorList>
            <person name="Jang H."/>
        </authorList>
    </citation>
    <scope>NUCLEOTIDE SEQUENCE [LARGE SCALE GENOMIC DNA]</scope>
</reference>
<evidence type="ECO:0000259" key="2">
    <source>
        <dbReference type="Pfam" id="PF20167"/>
    </source>
</evidence>
<organism evidence="3 4">
    <name type="scientific">Abeliophyllum distichum</name>
    <dbReference type="NCBI Taxonomy" id="126358"/>
    <lineage>
        <taxon>Eukaryota</taxon>
        <taxon>Viridiplantae</taxon>
        <taxon>Streptophyta</taxon>
        <taxon>Embryophyta</taxon>
        <taxon>Tracheophyta</taxon>
        <taxon>Spermatophyta</taxon>
        <taxon>Magnoliopsida</taxon>
        <taxon>eudicotyledons</taxon>
        <taxon>Gunneridae</taxon>
        <taxon>Pentapetalae</taxon>
        <taxon>asterids</taxon>
        <taxon>lamiids</taxon>
        <taxon>Lamiales</taxon>
        <taxon>Oleaceae</taxon>
        <taxon>Forsythieae</taxon>
        <taxon>Abeliophyllum</taxon>
    </lineage>
</organism>
<comment type="caution">
    <text evidence="3">The sequence shown here is derived from an EMBL/GenBank/DDBJ whole genome shotgun (WGS) entry which is preliminary data.</text>
</comment>
<dbReference type="InterPro" id="IPR046796">
    <property type="entry name" value="Transposase_32_dom"/>
</dbReference>
<dbReference type="Proteomes" id="UP001604336">
    <property type="component" value="Unassembled WGS sequence"/>
</dbReference>
<accession>A0ABD1RE42</accession>
<proteinExistence type="predicted"/>
<feature type="domain" description="Putative plant transposon protein" evidence="2">
    <location>
        <begin position="44"/>
        <end position="222"/>
    </location>
</feature>
<dbReference type="EMBL" id="JBFOLK010000009">
    <property type="protein sequence ID" value="KAL2486675.1"/>
    <property type="molecule type" value="Genomic_DNA"/>
</dbReference>
<feature type="region of interest" description="Disordered" evidence="1">
    <location>
        <begin position="253"/>
        <end position="275"/>
    </location>
</feature>
<evidence type="ECO:0000256" key="1">
    <source>
        <dbReference type="SAM" id="MobiDB-lite"/>
    </source>
</evidence>
<gene>
    <name evidence="3" type="ORF">Adt_31431</name>
</gene>
<evidence type="ECO:0000313" key="3">
    <source>
        <dbReference type="EMBL" id="KAL2486675.1"/>
    </source>
</evidence>
<sequence length="360" mass="40418">MAPKRKGRAPVPTIGGVSGKFIKERRIDFGEIKDTMFAKLFAQYGWKRYVEELPSGNPKLVQDFYNNFNADIDNEESPRAHHTKVLGKWISFSKDSIDECLGLISTDAVFYKDFIPDFGDEDVIGFLLGRSATDESGPFHNGALCEMAWYMHHFVAANVEPTSNITTINIQRARLLYTIWVHKIDLGHHIYELIRNHGIEKSSSKRLIFPCLITAICKNKGIRSLPQDETLLHNDPISRSSFRRACEQIVKKGKHMATAPPSGPGESSAHAPPPSYSPFEQRMLDMFQGLNMKVDRLQHSVDQLLAIGRGSSNPDATSQPMDDSAYPPGEFLIPSSICFELLYIRDNVEIKCGGVIVFMI</sequence>
<protein>
    <recommendedName>
        <fullName evidence="2">Putative plant transposon protein domain-containing protein</fullName>
    </recommendedName>
</protein>
<keyword evidence="4" id="KW-1185">Reference proteome</keyword>